<dbReference type="EMBL" id="JACRTE010000002">
    <property type="protein sequence ID" value="MBC8595625.1"/>
    <property type="molecule type" value="Genomic_DNA"/>
</dbReference>
<sequence length="120" mass="13784">MKSLFEQKGGTYTKVGDYYLPNLSAAGDNYKIGKYGRARRNYLKKHRESEYTALMITGKLHSHLRDVDVKAQKILECFIKDAEKSAPDKATHQMEWVGHMNNAKACAEALYCKGWYSYHT</sequence>
<evidence type="ECO:0000313" key="1">
    <source>
        <dbReference type="EMBL" id="MBC8595625.1"/>
    </source>
</evidence>
<dbReference type="Pfam" id="PF14198">
    <property type="entry name" value="TnpV"/>
    <property type="match status" value="1"/>
</dbReference>
<name>A0A926F7Y3_9FIRM</name>
<dbReference type="RefSeq" id="WP_262431290.1">
    <property type="nucleotide sequence ID" value="NZ_JACRTE010000002.1"/>
</dbReference>
<protein>
    <submittedName>
        <fullName evidence="1">TnpV protein</fullName>
    </submittedName>
</protein>
<proteinExistence type="predicted"/>
<keyword evidence="2" id="KW-1185">Reference proteome</keyword>
<dbReference type="InterPro" id="IPR026989">
    <property type="entry name" value="TnpV"/>
</dbReference>
<evidence type="ECO:0000313" key="2">
    <source>
        <dbReference type="Proteomes" id="UP000647416"/>
    </source>
</evidence>
<comment type="caution">
    <text evidence="1">The sequence shown here is derived from an EMBL/GenBank/DDBJ whole genome shotgun (WGS) entry which is preliminary data.</text>
</comment>
<dbReference type="Proteomes" id="UP000647416">
    <property type="component" value="Unassembled WGS sequence"/>
</dbReference>
<accession>A0A926F7Y3</accession>
<organism evidence="1 2">
    <name type="scientific">Qingrenia yutianensis</name>
    <dbReference type="NCBI Taxonomy" id="2763676"/>
    <lineage>
        <taxon>Bacteria</taxon>
        <taxon>Bacillati</taxon>
        <taxon>Bacillota</taxon>
        <taxon>Clostridia</taxon>
        <taxon>Eubacteriales</taxon>
        <taxon>Oscillospiraceae</taxon>
        <taxon>Qingrenia</taxon>
    </lineage>
</organism>
<dbReference type="AlphaFoldDB" id="A0A926F7Y3"/>
<gene>
    <name evidence="1" type="ORF">H8706_01905</name>
</gene>
<reference evidence="1" key="1">
    <citation type="submission" date="2020-08" db="EMBL/GenBank/DDBJ databases">
        <title>Genome public.</title>
        <authorList>
            <person name="Liu C."/>
            <person name="Sun Q."/>
        </authorList>
    </citation>
    <scope>NUCLEOTIDE SEQUENCE</scope>
    <source>
        <strain evidence="1">NSJ-50</strain>
    </source>
</reference>